<evidence type="ECO:0000256" key="8">
    <source>
        <dbReference type="ARBA" id="ARBA00023134"/>
    </source>
</evidence>
<evidence type="ECO:0000256" key="6">
    <source>
        <dbReference type="ARBA" id="ARBA00023004"/>
    </source>
</evidence>
<keyword evidence="10 12" id="KW-0456">Lyase</keyword>
<name>A0ABW8SVE9_9BACT</name>
<organism evidence="14 15">
    <name type="scientific">Aquirufa novilacunae</name>
    <dbReference type="NCBI Taxonomy" id="3139305"/>
    <lineage>
        <taxon>Bacteria</taxon>
        <taxon>Pseudomonadati</taxon>
        <taxon>Bacteroidota</taxon>
        <taxon>Cytophagia</taxon>
        <taxon>Cytophagales</taxon>
        <taxon>Flectobacillaceae</taxon>
        <taxon>Aquirufa</taxon>
    </lineage>
</organism>
<evidence type="ECO:0000256" key="4">
    <source>
        <dbReference type="ARBA" id="ARBA00022723"/>
    </source>
</evidence>
<dbReference type="PROSITE" id="PS51918">
    <property type="entry name" value="RADICAL_SAM"/>
    <property type="match status" value="1"/>
</dbReference>
<dbReference type="SFLD" id="SFLDG01067">
    <property type="entry name" value="SPASM/twitch_domain_containing"/>
    <property type="match status" value="1"/>
</dbReference>
<evidence type="ECO:0000259" key="13">
    <source>
        <dbReference type="PROSITE" id="PS51918"/>
    </source>
</evidence>
<keyword evidence="6 12" id="KW-0408">Iron</keyword>
<evidence type="ECO:0000256" key="3">
    <source>
        <dbReference type="ARBA" id="ARBA00022691"/>
    </source>
</evidence>
<dbReference type="SUPFAM" id="SSF102114">
    <property type="entry name" value="Radical SAM enzymes"/>
    <property type="match status" value="1"/>
</dbReference>
<dbReference type="CDD" id="cd21117">
    <property type="entry name" value="Twitch_MoaA"/>
    <property type="match status" value="1"/>
</dbReference>
<comment type="subunit">
    <text evidence="12">Monomer and homodimer.</text>
</comment>
<dbReference type="SFLD" id="SFLDS00029">
    <property type="entry name" value="Radical_SAM"/>
    <property type="match status" value="1"/>
</dbReference>
<feature type="binding site" evidence="12">
    <location>
        <position position="192"/>
    </location>
    <ligand>
        <name>S-adenosyl-L-methionine</name>
        <dbReference type="ChEBI" id="CHEBI:59789"/>
    </ligand>
</feature>
<feature type="domain" description="Radical SAM core" evidence="13">
    <location>
        <begin position="9"/>
        <end position="225"/>
    </location>
</feature>
<dbReference type="InterPro" id="IPR007197">
    <property type="entry name" value="rSAM"/>
</dbReference>
<evidence type="ECO:0000256" key="12">
    <source>
        <dbReference type="HAMAP-Rule" id="MF_01225"/>
    </source>
</evidence>
<keyword evidence="2 12" id="KW-0004">4Fe-4S</keyword>
<comment type="pathway">
    <text evidence="12">Cofactor biosynthesis; molybdopterin biosynthesis.</text>
</comment>
<dbReference type="InterPro" id="IPR040064">
    <property type="entry name" value="MoaA-like"/>
</dbReference>
<dbReference type="NCBIfam" id="TIGR02666">
    <property type="entry name" value="moaA"/>
    <property type="match status" value="1"/>
</dbReference>
<comment type="catalytic activity">
    <reaction evidence="11 12">
        <text>GTP + AH2 + S-adenosyl-L-methionine = (8S)-3',8-cyclo-7,8-dihydroguanosine 5'-triphosphate + 5'-deoxyadenosine + L-methionine + A + H(+)</text>
        <dbReference type="Rhea" id="RHEA:49576"/>
        <dbReference type="ChEBI" id="CHEBI:13193"/>
        <dbReference type="ChEBI" id="CHEBI:15378"/>
        <dbReference type="ChEBI" id="CHEBI:17319"/>
        <dbReference type="ChEBI" id="CHEBI:17499"/>
        <dbReference type="ChEBI" id="CHEBI:37565"/>
        <dbReference type="ChEBI" id="CHEBI:57844"/>
        <dbReference type="ChEBI" id="CHEBI:59789"/>
        <dbReference type="ChEBI" id="CHEBI:131766"/>
        <dbReference type="EC" id="4.1.99.22"/>
    </reaction>
</comment>
<feature type="binding site" evidence="12">
    <location>
        <position position="31"/>
    </location>
    <ligand>
        <name>S-adenosyl-L-methionine</name>
        <dbReference type="ChEBI" id="CHEBI:59789"/>
    </ligand>
</feature>
<feature type="binding site" evidence="12">
    <location>
        <position position="273"/>
    </location>
    <ligand>
        <name>[4Fe-4S] cluster</name>
        <dbReference type="ChEBI" id="CHEBI:49883"/>
        <label>2</label>
        <note>4Fe-4S-substrate</note>
    </ligand>
</feature>
<dbReference type="RefSeq" id="WP_406777637.1">
    <property type="nucleotide sequence ID" value="NZ_JBEWZG010000001.1"/>
</dbReference>
<keyword evidence="7 12" id="KW-0411">Iron-sulfur</keyword>
<feature type="binding site" evidence="12">
    <location>
        <position position="72"/>
    </location>
    <ligand>
        <name>S-adenosyl-L-methionine</name>
        <dbReference type="ChEBI" id="CHEBI:59789"/>
    </ligand>
</feature>
<evidence type="ECO:0000313" key="15">
    <source>
        <dbReference type="Proteomes" id="UP001623559"/>
    </source>
</evidence>
<dbReference type="CDD" id="cd01335">
    <property type="entry name" value="Radical_SAM"/>
    <property type="match status" value="1"/>
</dbReference>
<reference evidence="14 15" key="1">
    <citation type="submission" date="2024-07" db="EMBL/GenBank/DDBJ databases">
        <authorList>
            <person name="Pitt A."/>
            <person name="Hahn M.W."/>
        </authorList>
    </citation>
    <scope>NUCLEOTIDE SEQUENCE [LARGE SCALE GENOMIC DNA]</scope>
    <source>
        <strain evidence="14 15">2-AUSEE-184A6</strain>
    </source>
</reference>
<feature type="binding site" evidence="12">
    <location>
        <position position="29"/>
    </location>
    <ligand>
        <name>[4Fe-4S] cluster</name>
        <dbReference type="ChEBI" id="CHEBI:49883"/>
        <label>1</label>
        <note>4Fe-4S-S-AdoMet</note>
    </ligand>
</feature>
<evidence type="ECO:0000256" key="11">
    <source>
        <dbReference type="ARBA" id="ARBA00048697"/>
    </source>
</evidence>
<feature type="binding site" evidence="12">
    <location>
        <position position="98"/>
    </location>
    <ligand>
        <name>GTP</name>
        <dbReference type="ChEBI" id="CHEBI:37565"/>
    </ligand>
</feature>
<feature type="binding site" evidence="12">
    <location>
        <position position="256"/>
    </location>
    <ligand>
        <name>[4Fe-4S] cluster</name>
        <dbReference type="ChEBI" id="CHEBI:49883"/>
        <label>2</label>
        <note>4Fe-4S-substrate</note>
    </ligand>
</feature>
<keyword evidence="9 12" id="KW-0501">Molybdenum cofactor biosynthesis</keyword>
<dbReference type="GO" id="GO:0061798">
    <property type="term" value="F:GTP 3',8'-cyclase activity"/>
    <property type="evidence" value="ECO:0007669"/>
    <property type="project" value="UniProtKB-EC"/>
</dbReference>
<dbReference type="InterPro" id="IPR013785">
    <property type="entry name" value="Aldolase_TIM"/>
</dbReference>
<dbReference type="SMART" id="SM00729">
    <property type="entry name" value="Elp3"/>
    <property type="match status" value="1"/>
</dbReference>
<dbReference type="InterPro" id="IPR050105">
    <property type="entry name" value="MoCo_biosynth_MoaA/MoaC"/>
</dbReference>
<dbReference type="HAMAP" id="MF_01225_B">
    <property type="entry name" value="MoaA_B"/>
    <property type="match status" value="1"/>
</dbReference>
<feature type="binding site" evidence="12">
    <location>
        <position position="122"/>
    </location>
    <ligand>
        <name>S-adenosyl-L-methionine</name>
        <dbReference type="ChEBI" id="CHEBI:59789"/>
    </ligand>
</feature>
<comment type="caution">
    <text evidence="14">The sequence shown here is derived from an EMBL/GenBank/DDBJ whole genome shotgun (WGS) entry which is preliminary data.</text>
</comment>
<dbReference type="PROSITE" id="PS01305">
    <property type="entry name" value="MOAA_NIFB_PQQE"/>
    <property type="match status" value="1"/>
</dbReference>
<keyword evidence="4 12" id="KW-0479">Metal-binding</keyword>
<evidence type="ECO:0000256" key="2">
    <source>
        <dbReference type="ARBA" id="ARBA00022485"/>
    </source>
</evidence>
<dbReference type="Pfam" id="PF04055">
    <property type="entry name" value="Radical_SAM"/>
    <property type="match status" value="1"/>
</dbReference>
<feature type="binding site" evidence="12">
    <location>
        <begin position="261"/>
        <end position="263"/>
    </location>
    <ligand>
        <name>GTP</name>
        <dbReference type="ChEBI" id="CHEBI:37565"/>
    </ligand>
</feature>
<feature type="binding site" evidence="12">
    <location>
        <position position="158"/>
    </location>
    <ligand>
        <name>GTP</name>
        <dbReference type="ChEBI" id="CHEBI:37565"/>
    </ligand>
</feature>
<feature type="binding site" evidence="12">
    <location>
        <position position="25"/>
    </location>
    <ligand>
        <name>[4Fe-4S] cluster</name>
        <dbReference type="ChEBI" id="CHEBI:49883"/>
        <label>1</label>
        <note>4Fe-4S-S-AdoMet</note>
    </ligand>
</feature>
<comment type="cofactor">
    <cofactor evidence="12">
        <name>[4Fe-4S] cluster</name>
        <dbReference type="ChEBI" id="CHEBI:49883"/>
    </cofactor>
    <text evidence="12">Binds 2 [4Fe-4S] clusters. Binds 1 [4Fe-4S] cluster coordinated with 3 cysteines and an exchangeable S-adenosyl-L-methionine and 1 [4Fe-4S] cluster coordinated with 3 cysteines and the GTP-derived substrate.</text>
</comment>
<gene>
    <name evidence="12 14" type="primary">moaA</name>
    <name evidence="14" type="ORF">V7S74_04870</name>
</gene>
<dbReference type="PANTHER" id="PTHR22960">
    <property type="entry name" value="MOLYBDOPTERIN COFACTOR SYNTHESIS PROTEIN A"/>
    <property type="match status" value="1"/>
</dbReference>
<dbReference type="EC" id="4.1.99.22" evidence="1 12"/>
<sequence>MDNPQLFDNHGRELSYLRLAVTDRCNLRCTYCMPAEGINYMPERELLSWEEMFRLTRIMHEMGIKKVRITGGEPFVRNGLLEFLTDLAGLKDLEICLTTNGVFVGDYIESLQKLGVRHINLSLDSLDRDRFKQITRRDDFQKVYDNLLRLIQAGFQVKINAVVMQGKNEEDIITLTEFAREHPVSVRFIEEMPFNGSGLVEETLFWDHIRILDRIKSAFPGLQPRPFLYGETAHTYDVPGFKGNVGVIAAFSRTFCGTCNRIRLTAKGQVKTCLYDDGVFDLKAYLRSGVSDEEVRKQLLTLFNKRPLDGFEAENKRIGVITESMTTIGG</sequence>
<protein>
    <recommendedName>
        <fullName evidence="1 12">GTP 3',8-cyclase</fullName>
        <ecNumber evidence="1 12">4.1.99.22</ecNumber>
    </recommendedName>
    <alternativeName>
        <fullName evidence="12">Molybdenum cofactor biosynthesis protein A</fullName>
    </alternativeName>
</protein>
<keyword evidence="3 12" id="KW-0949">S-adenosyl-L-methionine</keyword>
<evidence type="ECO:0000256" key="9">
    <source>
        <dbReference type="ARBA" id="ARBA00023150"/>
    </source>
</evidence>
<accession>A0ABW8SVE9</accession>
<dbReference type="Gene3D" id="3.20.20.70">
    <property type="entry name" value="Aldolase class I"/>
    <property type="match status" value="1"/>
</dbReference>
<comment type="function">
    <text evidence="12">Catalyzes the cyclization of GTP to (8S)-3',8-cyclo-7,8-dihydroguanosine 5'-triphosphate.</text>
</comment>
<evidence type="ECO:0000256" key="1">
    <source>
        <dbReference type="ARBA" id="ARBA00012167"/>
    </source>
</evidence>
<dbReference type="InterPro" id="IPR013483">
    <property type="entry name" value="MoaA"/>
</dbReference>
<feature type="binding site" evidence="12">
    <location>
        <position position="259"/>
    </location>
    <ligand>
        <name>[4Fe-4S] cluster</name>
        <dbReference type="ChEBI" id="CHEBI:49883"/>
        <label>2</label>
        <note>4Fe-4S-substrate</note>
    </ligand>
</feature>
<dbReference type="SFLD" id="SFLDG01386">
    <property type="entry name" value="main_SPASM_domain-containing"/>
    <property type="match status" value="1"/>
</dbReference>
<dbReference type="Proteomes" id="UP001623559">
    <property type="component" value="Unassembled WGS sequence"/>
</dbReference>
<evidence type="ECO:0000256" key="5">
    <source>
        <dbReference type="ARBA" id="ARBA00022741"/>
    </source>
</evidence>
<dbReference type="SFLD" id="SFLDG01383">
    <property type="entry name" value="cyclic_pyranopterin_phosphate"/>
    <property type="match status" value="1"/>
</dbReference>
<dbReference type="InterPro" id="IPR000385">
    <property type="entry name" value="MoaA_NifB_PqqE_Fe-S-bd_CS"/>
</dbReference>
<dbReference type="EMBL" id="JBEWZG010000001">
    <property type="protein sequence ID" value="MFL0206068.1"/>
    <property type="molecule type" value="Genomic_DNA"/>
</dbReference>
<dbReference type="InterPro" id="IPR010505">
    <property type="entry name" value="MoaA_twitch"/>
</dbReference>
<evidence type="ECO:0000313" key="14">
    <source>
        <dbReference type="EMBL" id="MFL0206068.1"/>
    </source>
</evidence>
<evidence type="ECO:0000256" key="7">
    <source>
        <dbReference type="ARBA" id="ARBA00023014"/>
    </source>
</evidence>
<dbReference type="InterPro" id="IPR006638">
    <property type="entry name" value="Elp3/MiaA/NifB-like_rSAM"/>
</dbReference>
<comment type="similarity">
    <text evidence="12">Belongs to the radical SAM superfamily. MoaA family.</text>
</comment>
<keyword evidence="8 12" id="KW-0342">GTP-binding</keyword>
<feature type="binding site" evidence="12">
    <location>
        <position position="18"/>
    </location>
    <ligand>
        <name>GTP</name>
        <dbReference type="ChEBI" id="CHEBI:37565"/>
    </ligand>
</feature>
<proteinExistence type="inferred from homology"/>
<keyword evidence="5 12" id="KW-0547">Nucleotide-binding</keyword>
<feature type="binding site" evidence="12">
    <location>
        <position position="32"/>
    </location>
    <ligand>
        <name>[4Fe-4S] cluster</name>
        <dbReference type="ChEBI" id="CHEBI:49883"/>
        <label>1</label>
        <note>4Fe-4S-S-AdoMet</note>
    </ligand>
</feature>
<dbReference type="InterPro" id="IPR058240">
    <property type="entry name" value="rSAM_sf"/>
</dbReference>
<dbReference type="PANTHER" id="PTHR22960:SF0">
    <property type="entry name" value="MOLYBDENUM COFACTOR BIOSYNTHESIS PROTEIN 1"/>
    <property type="match status" value="1"/>
</dbReference>
<evidence type="ECO:0000256" key="10">
    <source>
        <dbReference type="ARBA" id="ARBA00023239"/>
    </source>
</evidence>
<feature type="binding site" evidence="12">
    <location>
        <position position="68"/>
    </location>
    <ligand>
        <name>GTP</name>
        <dbReference type="ChEBI" id="CHEBI:37565"/>
    </ligand>
</feature>
<dbReference type="Pfam" id="PF06463">
    <property type="entry name" value="Mob_synth_C"/>
    <property type="match status" value="1"/>
</dbReference>